<dbReference type="Proteomes" id="UP000238137">
    <property type="component" value="Unassembled WGS sequence"/>
</dbReference>
<feature type="signal peptide" evidence="4">
    <location>
        <begin position="1"/>
        <end position="22"/>
    </location>
</feature>
<dbReference type="GO" id="GO:0055085">
    <property type="term" value="P:transmembrane transport"/>
    <property type="evidence" value="ECO:0007669"/>
    <property type="project" value="InterPro"/>
</dbReference>
<gene>
    <name evidence="5" type="ORF">A7A09_010625</name>
</gene>
<dbReference type="GO" id="GO:0042597">
    <property type="term" value="C:periplasmic space"/>
    <property type="evidence" value="ECO:0007669"/>
    <property type="project" value="UniProtKB-SubCell"/>
</dbReference>
<dbReference type="RefSeq" id="WP_106691398.1">
    <property type="nucleotide sequence ID" value="NZ_PXNQ02000006.1"/>
</dbReference>
<comment type="subcellular location">
    <subcellularLocation>
        <location evidence="1">Periplasm</location>
    </subcellularLocation>
</comment>
<sequence length="345" mass="37666">MKKLITLTAIALSCALATTATAETRALKVLGQPGATGEIQKNKEAPFFQNFAEKTGLDVTANFQTLDQTGVKGAEELRILKSGLFDIISLRLQQVSRDSPVIMGLDLVGLNTDYQNGRETMAEFGPVVDENLQKNFNTKLLGLWPFGPQVLFCNKEITGLSDLSGVKIRTDDQTLSKFIESIGAIPVQMGFSEVYQSLARGVVDCAITGPSSANASDWPEVTTHILPLSYRFAVQGYGMNLNTWNSFSAEEQQKIQAAFDELIDEIWTYSEELYVDAMNCNVGKTPCELNKPFELTEVPVSDEDLAVVSEGLMNVSFPAWAQVCDASTEGCSQSWMDTVGARVAK</sequence>
<comment type="caution">
    <text evidence="5">The sequence shown here is derived from an EMBL/GenBank/DDBJ whole genome shotgun (WGS) entry which is preliminary data.</text>
</comment>
<keyword evidence="6" id="KW-1185">Reference proteome</keyword>
<dbReference type="Pfam" id="PF03480">
    <property type="entry name" value="DctP"/>
    <property type="match status" value="1"/>
</dbReference>
<organism evidence="5 6">
    <name type="scientific">Paracoccus methylarcula</name>
    <dbReference type="NCBI Taxonomy" id="72022"/>
    <lineage>
        <taxon>Bacteria</taxon>
        <taxon>Pseudomonadati</taxon>
        <taxon>Pseudomonadota</taxon>
        <taxon>Alphaproteobacteria</taxon>
        <taxon>Rhodobacterales</taxon>
        <taxon>Paracoccaceae</taxon>
        <taxon>Paracoccus</taxon>
    </lineage>
</organism>
<name>A0A3R7M901_9RHOB</name>
<dbReference type="EMBL" id="PXNQ02000006">
    <property type="protein sequence ID" value="RNF34354.1"/>
    <property type="molecule type" value="Genomic_DNA"/>
</dbReference>
<protein>
    <submittedName>
        <fullName evidence="5">ABC transporter substrate-binding protein</fullName>
    </submittedName>
</protein>
<proteinExistence type="predicted"/>
<dbReference type="NCBIfam" id="NF037995">
    <property type="entry name" value="TRAP_S1"/>
    <property type="match status" value="1"/>
</dbReference>
<dbReference type="InterPro" id="IPR018389">
    <property type="entry name" value="DctP_fam"/>
</dbReference>
<dbReference type="PANTHER" id="PTHR33376:SF4">
    <property type="entry name" value="SIALIC ACID-BINDING PERIPLASMIC PROTEIN SIAP"/>
    <property type="match status" value="1"/>
</dbReference>
<feature type="chain" id="PRO_5018530944" evidence="4">
    <location>
        <begin position="23"/>
        <end position="345"/>
    </location>
</feature>
<dbReference type="OrthoDB" id="9799287at2"/>
<reference evidence="5" key="1">
    <citation type="submission" date="2018-05" db="EMBL/GenBank/DDBJ databases">
        <title>Reclassification of Methylarcula marina and Methylarcula terricola as Paracoccus methylarcula sp.nov., comb.nov. and Paracoccus terricola comb.nov.</title>
        <authorList>
            <person name="Shmareva M.N."/>
            <person name="Doronina N.V."/>
            <person name="Vasilenko O.V."/>
            <person name="Tarlachkov S.V."/>
            <person name="Trotsenko Y.A."/>
        </authorList>
    </citation>
    <scope>NUCLEOTIDE SEQUENCE [LARGE SCALE GENOMIC DNA]</scope>
    <source>
        <strain evidence="5">VKM B-2159</strain>
    </source>
</reference>
<dbReference type="CDD" id="cd13602">
    <property type="entry name" value="PBP2_TRAP_BpDctp6_7"/>
    <property type="match status" value="1"/>
</dbReference>
<evidence type="ECO:0000256" key="4">
    <source>
        <dbReference type="SAM" id="SignalP"/>
    </source>
</evidence>
<evidence type="ECO:0000313" key="5">
    <source>
        <dbReference type="EMBL" id="RNF34354.1"/>
    </source>
</evidence>
<dbReference type="InterPro" id="IPR038404">
    <property type="entry name" value="TRAP_DctP_sf"/>
</dbReference>
<dbReference type="Gene3D" id="3.40.190.170">
    <property type="entry name" value="Bacterial extracellular solute-binding protein, family 7"/>
    <property type="match status" value="1"/>
</dbReference>
<keyword evidence="2 4" id="KW-0732">Signal</keyword>
<accession>A0A3R7M901</accession>
<evidence type="ECO:0000256" key="3">
    <source>
        <dbReference type="ARBA" id="ARBA00022764"/>
    </source>
</evidence>
<dbReference type="PANTHER" id="PTHR33376">
    <property type="match status" value="1"/>
</dbReference>
<keyword evidence="3" id="KW-0574">Periplasm</keyword>
<evidence type="ECO:0000313" key="6">
    <source>
        <dbReference type="Proteomes" id="UP000238137"/>
    </source>
</evidence>
<evidence type="ECO:0000256" key="2">
    <source>
        <dbReference type="ARBA" id="ARBA00022729"/>
    </source>
</evidence>
<evidence type="ECO:0000256" key="1">
    <source>
        <dbReference type="ARBA" id="ARBA00004418"/>
    </source>
</evidence>
<dbReference type="AlphaFoldDB" id="A0A3R7M901"/>